<dbReference type="Proteomes" id="UP000317650">
    <property type="component" value="Chromosome 7"/>
</dbReference>
<reference evidence="2 3" key="1">
    <citation type="journal article" date="2019" name="Nat. Plants">
        <title>Genome sequencing of Musa balbisiana reveals subgenome evolution and function divergence in polyploid bananas.</title>
        <authorList>
            <person name="Yao X."/>
        </authorList>
    </citation>
    <scope>NUCLEOTIDE SEQUENCE [LARGE SCALE GENOMIC DNA]</scope>
    <source>
        <strain evidence="3">cv. DH-PKW</strain>
        <tissue evidence="2">Leaves</tissue>
    </source>
</reference>
<dbReference type="InterPro" id="IPR001810">
    <property type="entry name" value="F-box_dom"/>
</dbReference>
<evidence type="ECO:0000313" key="3">
    <source>
        <dbReference type="Proteomes" id="UP000317650"/>
    </source>
</evidence>
<dbReference type="PANTHER" id="PTHR35546:SF130">
    <property type="entry name" value="EXPRESSED PROTEIN"/>
    <property type="match status" value="1"/>
</dbReference>
<dbReference type="InterPro" id="IPR055290">
    <property type="entry name" value="At3g26010-like"/>
</dbReference>
<dbReference type="SUPFAM" id="SSF81383">
    <property type="entry name" value="F-box domain"/>
    <property type="match status" value="1"/>
</dbReference>
<evidence type="ECO:0000313" key="2">
    <source>
        <dbReference type="EMBL" id="THU61245.1"/>
    </source>
</evidence>
<dbReference type="Gene3D" id="1.20.1280.50">
    <property type="match status" value="1"/>
</dbReference>
<gene>
    <name evidence="2" type="ORF">C4D60_Mb07t21270</name>
</gene>
<dbReference type="InterPro" id="IPR036047">
    <property type="entry name" value="F-box-like_dom_sf"/>
</dbReference>
<evidence type="ECO:0000259" key="1">
    <source>
        <dbReference type="PROSITE" id="PS50181"/>
    </source>
</evidence>
<comment type="caution">
    <text evidence="2">The sequence shown here is derived from an EMBL/GenBank/DDBJ whole genome shotgun (WGS) entry which is preliminary data.</text>
</comment>
<dbReference type="EMBL" id="PYDT01000005">
    <property type="protein sequence ID" value="THU61245.1"/>
    <property type="molecule type" value="Genomic_DNA"/>
</dbReference>
<feature type="domain" description="F-box" evidence="1">
    <location>
        <begin position="13"/>
        <end position="59"/>
    </location>
</feature>
<dbReference type="STRING" id="52838.A0A4S8JHM0"/>
<dbReference type="SMART" id="SM00256">
    <property type="entry name" value="FBOX"/>
    <property type="match status" value="1"/>
</dbReference>
<dbReference type="PANTHER" id="PTHR35546">
    <property type="entry name" value="F-BOX PROTEIN INTERACTION DOMAIN PROTEIN-RELATED"/>
    <property type="match status" value="1"/>
</dbReference>
<accession>A0A4S8JHM0</accession>
<dbReference type="Pfam" id="PF00646">
    <property type="entry name" value="F-box"/>
    <property type="match status" value="1"/>
</dbReference>
<dbReference type="PROSITE" id="PS50181">
    <property type="entry name" value="FBOX"/>
    <property type="match status" value="1"/>
</dbReference>
<keyword evidence="3" id="KW-1185">Reference proteome</keyword>
<dbReference type="AlphaFoldDB" id="A0A4S8JHM0"/>
<organism evidence="2 3">
    <name type="scientific">Musa balbisiana</name>
    <name type="common">Banana</name>
    <dbReference type="NCBI Taxonomy" id="52838"/>
    <lineage>
        <taxon>Eukaryota</taxon>
        <taxon>Viridiplantae</taxon>
        <taxon>Streptophyta</taxon>
        <taxon>Embryophyta</taxon>
        <taxon>Tracheophyta</taxon>
        <taxon>Spermatophyta</taxon>
        <taxon>Magnoliopsida</taxon>
        <taxon>Liliopsida</taxon>
        <taxon>Zingiberales</taxon>
        <taxon>Musaceae</taxon>
        <taxon>Musa</taxon>
    </lineage>
</organism>
<name>A0A4S8JHM0_MUSBA</name>
<sequence length="411" mass="47644">MHRKMAEKTMDDGPSIDALPDHLLHEILFRLPVKSALRFRCVSKAWHAFFTNRGPYMTMQPRSPMYGFFYRRPTNRSWNYAPVYPFKDQRFDLTQLIAHLPNHRNLTLLDSCNGLLLLCFGSDANFFNCMIVCNPANKTNWVIICLNATPTQVELLQRCRFVGPRLLFDRHASLPFMCFLFFEDGQTHAPFPWSEMRRSQKELLTNESHPCFTVWCNQSGLRCHHSADHELVATDVTLTDESWNACTIDHLEDQDVVYFLPDISSAGRLRRVIGKCGGFLHGALCNEWELRVWINVAEAGQRVWKLKHTSSCQTLVKRHKESHRRRRHDDGDIAYAVLPLGFHPDFDIIFLQIEWRIYSLHLGSGAMEELGGERGANPRGERFSFCPFTWDPLASLGDRKLYRVRLVDWGA</sequence>
<proteinExistence type="predicted"/>
<protein>
    <recommendedName>
        <fullName evidence="1">F-box domain-containing protein</fullName>
    </recommendedName>
</protein>